<dbReference type="InterPro" id="IPR036513">
    <property type="entry name" value="STAS_dom_sf"/>
</dbReference>
<proteinExistence type="predicted"/>
<dbReference type="InterPro" id="IPR058548">
    <property type="entry name" value="MlaB-like_STAS"/>
</dbReference>
<dbReference type="Proteomes" id="UP000324015">
    <property type="component" value="Chromosome"/>
</dbReference>
<name>A0A5P2CRV4_STRVZ</name>
<dbReference type="Pfam" id="PF13466">
    <property type="entry name" value="STAS_2"/>
    <property type="match status" value="1"/>
</dbReference>
<protein>
    <recommendedName>
        <fullName evidence="5">MEDS domain-containing protein</fullName>
    </recommendedName>
</protein>
<gene>
    <name evidence="3" type="ORF">DEJ49_35765</name>
</gene>
<organism evidence="3 4">
    <name type="scientific">Streptomyces venezuelae</name>
    <dbReference type="NCBI Taxonomy" id="54571"/>
    <lineage>
        <taxon>Bacteria</taxon>
        <taxon>Bacillati</taxon>
        <taxon>Actinomycetota</taxon>
        <taxon>Actinomycetes</taxon>
        <taxon>Kitasatosporales</taxon>
        <taxon>Streptomycetaceae</taxon>
        <taxon>Streptomyces</taxon>
    </lineage>
</organism>
<feature type="domain" description="MlaB-like STAS" evidence="1">
    <location>
        <begin position="190"/>
        <end position="266"/>
    </location>
</feature>
<evidence type="ECO:0000259" key="1">
    <source>
        <dbReference type="Pfam" id="PF13466"/>
    </source>
</evidence>
<dbReference type="SUPFAM" id="SSF52091">
    <property type="entry name" value="SpoIIaa-like"/>
    <property type="match status" value="1"/>
</dbReference>
<evidence type="ECO:0000259" key="2">
    <source>
        <dbReference type="Pfam" id="PF14417"/>
    </source>
</evidence>
<feature type="domain" description="MEDS" evidence="2">
    <location>
        <begin position="10"/>
        <end position="171"/>
    </location>
</feature>
<dbReference type="Pfam" id="PF14417">
    <property type="entry name" value="MEDS"/>
    <property type="match status" value="1"/>
</dbReference>
<dbReference type="EMBL" id="CP029191">
    <property type="protein sequence ID" value="QES45636.1"/>
    <property type="molecule type" value="Genomic_DNA"/>
</dbReference>
<dbReference type="CDD" id="cd07043">
    <property type="entry name" value="STAS_anti-anti-sigma_factors"/>
    <property type="match status" value="1"/>
</dbReference>
<evidence type="ECO:0000313" key="3">
    <source>
        <dbReference type="EMBL" id="QES45636.1"/>
    </source>
</evidence>
<accession>A0A5P2CRV4</accession>
<evidence type="ECO:0000313" key="4">
    <source>
        <dbReference type="Proteomes" id="UP000324015"/>
    </source>
</evidence>
<reference evidence="3 4" key="1">
    <citation type="submission" date="2018-05" db="EMBL/GenBank/DDBJ databases">
        <title>Streptomyces venezuelae.</title>
        <authorList>
            <person name="Kim W."/>
            <person name="Lee N."/>
            <person name="Cho B.-K."/>
        </authorList>
    </citation>
    <scope>NUCLEOTIDE SEQUENCE [LARGE SCALE GENOMIC DNA]</scope>
    <source>
        <strain evidence="3 4">ATCC 14585</strain>
    </source>
</reference>
<evidence type="ECO:0008006" key="5">
    <source>
        <dbReference type="Google" id="ProtNLM"/>
    </source>
</evidence>
<dbReference type="Gene3D" id="3.30.750.24">
    <property type="entry name" value="STAS domain"/>
    <property type="match status" value="1"/>
</dbReference>
<sequence length="282" mass="31544">MPVQQLRAGDHAFVSYADDDAGRDVVTTFTWTGLARHEKVMVFSAPQTDESEVWNSLDAPGPLLGAARERGQLVVSSMRALIHPAPHFTPERQWQRIEEETGRALREGYRGLRTYIDMHWVADLDADIAVMMHRESHAQHLFTDRPYTEICAYDSRSFAPDVLTAMHRAHPCRLLSRLGELHVEQAPGTVRLAGEADVATREQFLSAVREGLLRTADERRLTLDMSQLIFLSAACAVDLLRLAASAEDHGIRALCHPSGARMLRMAGAENMPNLLLSEVTRR</sequence>
<dbReference type="AlphaFoldDB" id="A0A5P2CRV4"/>
<dbReference type="InterPro" id="IPR025847">
    <property type="entry name" value="MEDS_domain"/>
</dbReference>